<dbReference type="SMART" id="SM00849">
    <property type="entry name" value="Lactamase_B"/>
    <property type="match status" value="1"/>
</dbReference>
<keyword evidence="3" id="KW-1185">Reference proteome</keyword>
<gene>
    <name evidence="2" type="ORF">NCTC10698_04629</name>
</gene>
<dbReference type="InterPro" id="IPR038536">
    <property type="entry name" value="Alkyl/aryl-sulf_dimr_sf"/>
</dbReference>
<dbReference type="Gene3D" id="1.25.40.880">
    <property type="entry name" value="Alkyl sulfatase, dimerisation domain"/>
    <property type="match status" value="1"/>
</dbReference>
<dbReference type="Proteomes" id="UP000255070">
    <property type="component" value="Unassembled WGS sequence"/>
</dbReference>
<dbReference type="AlphaFoldDB" id="A0A8B4S8W3"/>
<dbReference type="Pfam" id="PF14863">
    <property type="entry name" value="Alkyl_sulf_dimr"/>
    <property type="match status" value="1"/>
</dbReference>
<proteinExistence type="predicted"/>
<dbReference type="InterPro" id="IPR029228">
    <property type="entry name" value="Alkyl_sulf_dimr"/>
</dbReference>
<protein>
    <submittedName>
        <fullName evidence="2">Metallo-beta-lactamase superfamily</fullName>
    </submittedName>
</protein>
<dbReference type="Pfam" id="PF00753">
    <property type="entry name" value="Lactamase_B"/>
    <property type="match status" value="1"/>
</dbReference>
<dbReference type="InterPro" id="IPR036866">
    <property type="entry name" value="RibonucZ/Hydroxyglut_hydro"/>
</dbReference>
<dbReference type="RefSeq" id="WP_003081248.1">
    <property type="nucleotide sequence ID" value="NZ_BBJZ01000004.1"/>
</dbReference>
<dbReference type="InterPro" id="IPR052195">
    <property type="entry name" value="Bact_Alkyl/Aryl-Sulfatase"/>
</dbReference>
<name>A0A8B4S8W3_COMTE</name>
<dbReference type="PANTHER" id="PTHR43223">
    <property type="entry name" value="ALKYL/ARYL-SULFATASE"/>
    <property type="match status" value="1"/>
</dbReference>
<dbReference type="EMBL" id="UFXL01000001">
    <property type="protein sequence ID" value="SUY79684.1"/>
    <property type="molecule type" value="Genomic_DNA"/>
</dbReference>
<dbReference type="PANTHER" id="PTHR43223:SF2">
    <property type="entry name" value="METALLO-BETA-LACTAMASE DOMAIN-CONTAINING PROTEIN"/>
    <property type="match status" value="1"/>
</dbReference>
<comment type="caution">
    <text evidence="2">The sequence shown here is derived from an EMBL/GenBank/DDBJ whole genome shotgun (WGS) entry which is preliminary data.</text>
</comment>
<evidence type="ECO:0000259" key="1">
    <source>
        <dbReference type="SMART" id="SM00849"/>
    </source>
</evidence>
<sequence>MDSKDDDKPFLLVGTGSETVAPGLHMLRGQGQSFVAETDAGLVVVDAGPGGSVTQGMIDSLRALSDAPVHALCYSHGHIGYNAGVPQWLEHARQRGEPAPRLIAHRNVLRRHARYRETEALQHRMAEVQFNRSPGFFERRLAMHEPTETFDQRLVIGSGEQRIELLWAPSETDDAIALWSPAQRVIYGGAALLDSIPNIGTPFRTLRDTVRWAGTLEALAALDPRIAVREFGPLIEGEAEVQKVLTHTARALRWLRAEVVSLMNQGLGEQQVLARMHYPEELFGVPWMKPTYGDPSYIVRDIYRSENGWWDRNPTTLHPEPPEAVGAAVARAITDKPAVIASAQALADAGQWQLALHVIDLLATAHGDAPELAQARALKAAWLRERAAQVASYVSRNLYKVSADMIEQGTQGRFGIR</sequence>
<dbReference type="InterPro" id="IPR001279">
    <property type="entry name" value="Metallo-B-lactamas"/>
</dbReference>
<organism evidence="2 3">
    <name type="scientific">Comamonas testosteroni</name>
    <name type="common">Pseudomonas testosteroni</name>
    <dbReference type="NCBI Taxonomy" id="285"/>
    <lineage>
        <taxon>Bacteria</taxon>
        <taxon>Pseudomonadati</taxon>
        <taxon>Pseudomonadota</taxon>
        <taxon>Betaproteobacteria</taxon>
        <taxon>Burkholderiales</taxon>
        <taxon>Comamonadaceae</taxon>
        <taxon>Comamonas</taxon>
    </lineage>
</organism>
<evidence type="ECO:0000313" key="3">
    <source>
        <dbReference type="Proteomes" id="UP000255070"/>
    </source>
</evidence>
<dbReference type="GO" id="GO:0046983">
    <property type="term" value="F:protein dimerization activity"/>
    <property type="evidence" value="ECO:0007669"/>
    <property type="project" value="InterPro"/>
</dbReference>
<accession>A0A8B4S8W3</accession>
<feature type="domain" description="Metallo-beta-lactamase" evidence="1">
    <location>
        <begin position="30"/>
        <end position="235"/>
    </location>
</feature>
<dbReference type="SUPFAM" id="SSF56281">
    <property type="entry name" value="Metallo-hydrolase/oxidoreductase"/>
    <property type="match status" value="1"/>
</dbReference>
<dbReference type="Gene3D" id="3.60.15.10">
    <property type="entry name" value="Ribonuclease Z/Hydroxyacylglutathione hydrolase-like"/>
    <property type="match status" value="1"/>
</dbReference>
<dbReference type="GeneID" id="63997272"/>
<reference evidence="2 3" key="1">
    <citation type="submission" date="2018-06" db="EMBL/GenBank/DDBJ databases">
        <authorList>
            <consortium name="Pathogen Informatics"/>
            <person name="Doyle S."/>
        </authorList>
    </citation>
    <scope>NUCLEOTIDE SEQUENCE [LARGE SCALE GENOMIC DNA]</scope>
    <source>
        <strain evidence="2 3">NCTC10698</strain>
    </source>
</reference>
<evidence type="ECO:0000313" key="2">
    <source>
        <dbReference type="EMBL" id="SUY79684.1"/>
    </source>
</evidence>